<name>A0A4R0RG31_9APHY</name>
<dbReference type="Gene3D" id="3.30.710.10">
    <property type="entry name" value="Potassium Channel Kv1.1, Chain A"/>
    <property type="match status" value="1"/>
</dbReference>
<dbReference type="SUPFAM" id="SSF54695">
    <property type="entry name" value="POZ domain"/>
    <property type="match status" value="1"/>
</dbReference>
<sequence length="335" mass="38789">MEDTRISKRPRTDVSEPTKENPSESAYEQGLVWWEDGNLVLVAEYVAFRIHKSMLARKSQIFCDMFSIPQPSNSDQYDGCPVVHMSDSAKDVSHVLSVLYDSEKYIDPKEGIDFDVIAAMLKLGRKYQMDQLVNLAVTLLQTLYPPTLFHYDKVLTVTFSGRRVARKTSHHISVLNLARRFELHQLLPPAFLACSQFSYQELVNGPPGNGEESLLSRADIARCLTGRVQLRARWMRRLEFVQLTTPSVWCNYPARCRTALEIWKKEHLWEFLQPSDTENAMENFYWLDRPGTTGLCELCTRFFKDGDRKARQQTWNSLAQIFDLEDVVEWPPQIE</sequence>
<dbReference type="EMBL" id="RWJN01000281">
    <property type="protein sequence ID" value="TCD63699.1"/>
    <property type="molecule type" value="Genomic_DNA"/>
</dbReference>
<protein>
    <recommendedName>
        <fullName evidence="2">BTB domain-containing protein</fullName>
    </recommendedName>
</protein>
<dbReference type="PROSITE" id="PS50097">
    <property type="entry name" value="BTB"/>
    <property type="match status" value="1"/>
</dbReference>
<dbReference type="CDD" id="cd18186">
    <property type="entry name" value="BTB_POZ_ZBTB_KLHL-like"/>
    <property type="match status" value="1"/>
</dbReference>
<dbReference type="Pfam" id="PF00651">
    <property type="entry name" value="BTB"/>
    <property type="match status" value="1"/>
</dbReference>
<evidence type="ECO:0000313" key="4">
    <source>
        <dbReference type="Proteomes" id="UP000292702"/>
    </source>
</evidence>
<accession>A0A4R0RG31</accession>
<organism evidence="3 4">
    <name type="scientific">Steccherinum ochraceum</name>
    <dbReference type="NCBI Taxonomy" id="92696"/>
    <lineage>
        <taxon>Eukaryota</taxon>
        <taxon>Fungi</taxon>
        <taxon>Dikarya</taxon>
        <taxon>Basidiomycota</taxon>
        <taxon>Agaricomycotina</taxon>
        <taxon>Agaricomycetes</taxon>
        <taxon>Polyporales</taxon>
        <taxon>Steccherinaceae</taxon>
        <taxon>Steccherinum</taxon>
    </lineage>
</organism>
<gene>
    <name evidence="3" type="ORF">EIP91_005104</name>
</gene>
<dbReference type="AlphaFoldDB" id="A0A4R0RG31"/>
<feature type="compositionally biased region" description="Basic and acidic residues" evidence="1">
    <location>
        <begin position="1"/>
        <end position="22"/>
    </location>
</feature>
<feature type="domain" description="BTB" evidence="2">
    <location>
        <begin position="37"/>
        <end position="108"/>
    </location>
</feature>
<dbReference type="STRING" id="92696.A0A4R0RG31"/>
<dbReference type="InterPro" id="IPR011333">
    <property type="entry name" value="SKP1/BTB/POZ_sf"/>
</dbReference>
<evidence type="ECO:0000313" key="3">
    <source>
        <dbReference type="EMBL" id="TCD63699.1"/>
    </source>
</evidence>
<evidence type="ECO:0000259" key="2">
    <source>
        <dbReference type="PROSITE" id="PS50097"/>
    </source>
</evidence>
<evidence type="ECO:0000256" key="1">
    <source>
        <dbReference type="SAM" id="MobiDB-lite"/>
    </source>
</evidence>
<keyword evidence="4" id="KW-1185">Reference proteome</keyword>
<dbReference type="SMART" id="SM00225">
    <property type="entry name" value="BTB"/>
    <property type="match status" value="1"/>
</dbReference>
<dbReference type="OrthoDB" id="3027208at2759"/>
<reference evidence="3 4" key="1">
    <citation type="submission" date="2018-11" db="EMBL/GenBank/DDBJ databases">
        <title>Genome assembly of Steccherinum ochraceum LE-BIN_3174, the white-rot fungus of the Steccherinaceae family (The Residual Polyporoid clade, Polyporales, Basidiomycota).</title>
        <authorList>
            <person name="Fedorova T.V."/>
            <person name="Glazunova O.A."/>
            <person name="Landesman E.O."/>
            <person name="Moiseenko K.V."/>
            <person name="Psurtseva N.V."/>
            <person name="Savinova O.S."/>
            <person name="Shakhova N.V."/>
            <person name="Tyazhelova T.V."/>
            <person name="Vasina D.V."/>
        </authorList>
    </citation>
    <scope>NUCLEOTIDE SEQUENCE [LARGE SCALE GENOMIC DNA]</scope>
    <source>
        <strain evidence="3 4">LE-BIN_3174</strain>
    </source>
</reference>
<comment type="caution">
    <text evidence="3">The sequence shown here is derived from an EMBL/GenBank/DDBJ whole genome shotgun (WGS) entry which is preliminary data.</text>
</comment>
<feature type="region of interest" description="Disordered" evidence="1">
    <location>
        <begin position="1"/>
        <end position="23"/>
    </location>
</feature>
<dbReference type="InterPro" id="IPR000210">
    <property type="entry name" value="BTB/POZ_dom"/>
</dbReference>
<dbReference type="Proteomes" id="UP000292702">
    <property type="component" value="Unassembled WGS sequence"/>
</dbReference>
<proteinExistence type="predicted"/>